<dbReference type="EMBL" id="DS016348">
    <property type="protein sequence ID" value="KOB86690.1"/>
    <property type="molecule type" value="Genomic_DNA"/>
</dbReference>
<dbReference type="InterPro" id="IPR012677">
    <property type="entry name" value="Nucleotide-bd_a/b_plait_sf"/>
</dbReference>
<dbReference type="Gene3D" id="3.30.70.330">
    <property type="match status" value="1"/>
</dbReference>
<protein>
    <recommendedName>
        <fullName evidence="3">RRM domain-containing protein</fullName>
    </recommendedName>
</protein>
<dbReference type="PANTHER" id="PTHR45880:SF1">
    <property type="entry name" value="RNA-BINDING MOTIF PROTEIN, X-LINKED 2"/>
    <property type="match status" value="1"/>
</dbReference>
<dbReference type="InterPro" id="IPR000504">
    <property type="entry name" value="RRM_dom"/>
</dbReference>
<organism evidence="4 5">
    <name type="scientific">Plasmodium falciparum (isolate Dd2)</name>
    <dbReference type="NCBI Taxonomy" id="57267"/>
    <lineage>
        <taxon>Eukaryota</taxon>
        <taxon>Sar</taxon>
        <taxon>Alveolata</taxon>
        <taxon>Apicomplexa</taxon>
        <taxon>Aconoidasida</taxon>
        <taxon>Haemosporida</taxon>
        <taxon>Plasmodiidae</taxon>
        <taxon>Plasmodium</taxon>
        <taxon>Plasmodium (Laverania)</taxon>
    </lineage>
</organism>
<dbReference type="InterPro" id="IPR035979">
    <property type="entry name" value="RBD_domain_sf"/>
</dbReference>
<keyword evidence="1 2" id="KW-0694">RNA-binding</keyword>
<reference evidence="5" key="1">
    <citation type="submission" date="2006-09" db="EMBL/GenBank/DDBJ databases">
        <title>Annotation of Plasmodium falciparum Dd2.</title>
        <authorList>
            <consortium name="The Broad Institute Genome Sequencing Platform"/>
            <person name="Volkman S.K."/>
            <person name="Neafsey D.E."/>
            <person name="Dash A.P."/>
            <person name="Chitnis C.E."/>
            <person name="Hartl D.L."/>
            <person name="Young S.K."/>
            <person name="Zeng Q."/>
            <person name="Koehrsen M."/>
            <person name="Alvarado L."/>
            <person name="Berlin A."/>
            <person name="Borenstein D."/>
            <person name="Chapman S.B."/>
            <person name="Chen Z."/>
            <person name="Engels R."/>
            <person name="Freedman E."/>
            <person name="Gellesch M."/>
            <person name="Goldberg J."/>
            <person name="Griggs A."/>
            <person name="Gujja S."/>
            <person name="Heilman E.R."/>
            <person name="Heiman D.I."/>
            <person name="Howarth C."/>
            <person name="Jen D."/>
            <person name="Larson L."/>
            <person name="Mehta T."/>
            <person name="Neiman D."/>
            <person name="Park D."/>
            <person name="Pearson M."/>
            <person name="Roberts A."/>
            <person name="Saif S."/>
            <person name="Shea T."/>
            <person name="Shenoy N."/>
            <person name="Sisk P."/>
            <person name="Stolte C."/>
            <person name="Sykes S."/>
            <person name="Walk T."/>
            <person name="White J."/>
            <person name="Yandava C."/>
            <person name="Haas B."/>
            <person name="Henn M.R."/>
            <person name="Nusbaum C."/>
            <person name="Birren B."/>
        </authorList>
    </citation>
    <scope>NUCLEOTIDE SEQUENCE [LARGE SCALE GENOMIC DNA]</scope>
</reference>
<evidence type="ECO:0000256" key="2">
    <source>
        <dbReference type="PROSITE-ProRule" id="PRU00176"/>
    </source>
</evidence>
<evidence type="ECO:0000256" key="1">
    <source>
        <dbReference type="ARBA" id="ARBA00022884"/>
    </source>
</evidence>
<dbReference type="FunFam" id="3.30.70.330:FF:000237">
    <property type="entry name" value="CUGBP Elav-like family member 2"/>
    <property type="match status" value="1"/>
</dbReference>
<accession>A0A0L7M2C8</accession>
<dbReference type="InterPro" id="IPR051847">
    <property type="entry name" value="RNA_proc/Spliceosome_comp"/>
</dbReference>
<feature type="domain" description="RRM" evidence="3">
    <location>
        <begin position="10"/>
        <end position="88"/>
    </location>
</feature>
<dbReference type="GO" id="GO:0005686">
    <property type="term" value="C:U2 snRNP"/>
    <property type="evidence" value="ECO:0007669"/>
    <property type="project" value="TreeGrafter"/>
</dbReference>
<dbReference type="PROSITE" id="PS50102">
    <property type="entry name" value="RRM"/>
    <property type="match status" value="1"/>
</dbReference>
<evidence type="ECO:0000313" key="4">
    <source>
        <dbReference type="EMBL" id="KOB86690.1"/>
    </source>
</evidence>
<proteinExistence type="predicted"/>
<dbReference type="SMART" id="SM00360">
    <property type="entry name" value="RRM"/>
    <property type="match status" value="1"/>
</dbReference>
<dbReference type="KEGG" id="pfd:PFDG_02214"/>
<dbReference type="Proteomes" id="UP000054282">
    <property type="component" value="Unassembled WGS sequence"/>
</dbReference>
<dbReference type="GO" id="GO:0071011">
    <property type="term" value="C:precatalytic spliceosome"/>
    <property type="evidence" value="ECO:0007669"/>
    <property type="project" value="TreeGrafter"/>
</dbReference>
<dbReference type="GO" id="GO:0000398">
    <property type="term" value="P:mRNA splicing, via spliceosome"/>
    <property type="evidence" value="ECO:0007669"/>
    <property type="project" value="TreeGrafter"/>
</dbReference>
<dbReference type="GO" id="GO:0071013">
    <property type="term" value="C:catalytic step 2 spliceosome"/>
    <property type="evidence" value="ECO:0007669"/>
    <property type="project" value="TreeGrafter"/>
</dbReference>
<dbReference type="OrthoDB" id="267048at2759"/>
<gene>
    <name evidence="4" type="ORF">PFDG_02214</name>
</gene>
<evidence type="ECO:0000313" key="5">
    <source>
        <dbReference type="Proteomes" id="UP000054282"/>
    </source>
</evidence>
<dbReference type="OMA" id="CFHKAST"/>
<reference evidence="5" key="2">
    <citation type="submission" date="2006-09" db="EMBL/GenBank/DDBJ databases">
        <title>The genome sequence of Plasmodium falciparum Dd2.</title>
        <authorList>
            <consortium name="The Broad Institute Genome Sequencing Platform"/>
            <person name="Birren B."/>
            <person name="Lander E."/>
            <person name="Galagan J."/>
            <person name="Nusbaum C."/>
            <person name="Devon K."/>
            <person name="Henn M."/>
            <person name="Jaffe D."/>
            <person name="Butler J."/>
            <person name="Alvarez P."/>
            <person name="Gnerre S."/>
            <person name="Grabherr M."/>
            <person name="Kleber M."/>
            <person name="Mauceli E."/>
            <person name="Brockman W."/>
            <person name="MacCallum I.A."/>
            <person name="Rounsley S."/>
            <person name="Young S."/>
            <person name="LaButti K."/>
            <person name="Pushparaj V."/>
            <person name="DeCaprio D."/>
            <person name="Crawford M."/>
            <person name="Koehrsen M."/>
            <person name="Engels R."/>
            <person name="Montgomery P."/>
            <person name="Pearson M."/>
            <person name="Howarth C."/>
            <person name="Larson L."/>
            <person name="Luoma S."/>
            <person name="White J."/>
            <person name="Kodira C."/>
            <person name="Zeng Q."/>
            <person name="O'Leary S."/>
            <person name="Yandava C."/>
            <person name="Alvarado L."/>
            <person name="Wirth D."/>
            <person name="Volkman S."/>
            <person name="Hartl D."/>
        </authorList>
    </citation>
    <scope>NUCLEOTIDE SEQUENCE [LARGE SCALE GENOMIC DNA]</scope>
</reference>
<dbReference type="Pfam" id="PF00076">
    <property type="entry name" value="RRM_1"/>
    <property type="match status" value="1"/>
</dbReference>
<evidence type="ECO:0000259" key="3">
    <source>
        <dbReference type="PROSITE" id="PS50102"/>
    </source>
</evidence>
<name>A0A0L7M2C8_PLAF4</name>
<dbReference type="SUPFAM" id="SSF54928">
    <property type="entry name" value="RNA-binding domain, RBD"/>
    <property type="match status" value="1"/>
</dbReference>
<dbReference type="GO" id="GO:0003723">
    <property type="term" value="F:RNA binding"/>
    <property type="evidence" value="ECO:0007669"/>
    <property type="project" value="UniProtKB-UniRule"/>
</dbReference>
<sequence>MNEITGPVGANIFIFHIPNEWIQTDLLSAFSPFGNIISAHIATERDTGRNRGFAFVSYDNVDSAINAVKYMNGFLAHKKKLKVTIKKGEEQYVQALINQRNKLNSNDARRNFMENTTNA</sequence>
<dbReference type="PANTHER" id="PTHR45880">
    <property type="entry name" value="RNA-BINDING MOTIF PROTEIN, X-LINKED 2"/>
    <property type="match status" value="1"/>
</dbReference>
<dbReference type="AlphaFoldDB" id="A0A0L7M2C8"/>